<feature type="region of interest" description="Disordered" evidence="20">
    <location>
        <begin position="358"/>
        <end position="403"/>
    </location>
</feature>
<feature type="compositionally biased region" description="Polar residues" evidence="20">
    <location>
        <begin position="569"/>
        <end position="580"/>
    </location>
</feature>
<keyword evidence="2" id="KW-0964">Secreted</keyword>
<dbReference type="PROSITE" id="PS50963">
    <property type="entry name" value="LINK_2"/>
    <property type="match status" value="2"/>
</dbReference>
<comment type="subcellular location">
    <subcellularLocation>
        <location evidence="1">Secreted</location>
    </subcellularLocation>
</comment>
<dbReference type="SMART" id="SM00445">
    <property type="entry name" value="LINK"/>
    <property type="match status" value="2"/>
</dbReference>
<sequence length="1674" mass="178992">MVNGMGDAGCWLLLGLSLLPVLGLGSQDNGKVIHINKVQHQPLRVGLAEPVALPCLFLLQPSASLGPNEPPDPPRIKWSKVQAASGQKEDVPVLVAKDNVVKVVKAYEGRVSLPGYPSNRYNATLVISAARASDAGLYRCEVVAGVDDEQDLLPLEVTGVVFHYRAASNRYALTFPEAQRTCQENSAIIASPSHLQAAFEDGYDNCDAGWLADRTVRYPITLSRPGCYGDRSSLPGIRSYGEREASEAYDVYCYARELQGKVFYVSTPGRLTSQGARKHCQNRGASLATTGQLYLAWRDGLDQCDPGWLADGSVRYPIRTPRKKCGGDEPGVRTVYQFPNRTGFPDPASKFDAYCYKAGQQPSPSQKKPDELSPEKTKSSLDRGQPEQDLDGLEPAGPDPLGIDNVLVEHAEERLPLARNELIPKEREDPSVSGDSKEITRDRYTLRHKLLGPVLTEDEQLQLVTASPAGKDPEPPQVGSERAAATVAPILDGAWVLAETVSPKPSSVSFPAGPGEDQSLNMVDQAPAHGVSSDQGAREPLGFTTGRWEETPGPSQLSSEERDAPALGETTNAFQPTWHTGITWGPLSADPQPPSQSPAPEHPQEGVASTVAQDSMGASSAANTPEQPSPAAPDEPSHLPQGPESTKKSISSGLNGRYFQLQREGQAQGVDGNAWGGLTPAPGLAQEMKGRVDNAVEILPAAKPTAKAHAGEGAYPLSNEVDGQAEGQVGYKQRESTHPWHPQTGTAPAPPSPSAPSQKELPEWTLHLTPPLPQHSRWAPTDQPPASDSPWAEHAADTSGVGESLMGTRGVAETAASAEEGRQDWSSDSTPTPAASGMSLRPAGTLTPGDALSPLQEAALDPPLPSSSVRGDYPQAGGLGLPPPGEDAEDSSGEVTSSEEGATPILPLPALPRAHLHALLPPHAEDPGAPPSAHPHPGGSEGSGTAEYSFPERKGKAVSFTERFISLAGRAGSPAASTESSGSKDPTERAGMDAHRALGLESLDEPPGTEETLPSLPGPARELRDERAEDERVELQGEGAVTHPAEEIPSPEPARSDPRVAPAQFPARDSEPASREPATQPSPAWAMATSQPRPQELEGEGEDVYLAAALSGDGSAEQSVGPPTLPFGTTQTVALGPYKPAGTNWPVTRRGQMAAAAISLLQPSLAITEPAHSPAPGPTLPGAVANRAPAAGPGQAAVVMTGLPGATGAMGLESSPSAPPAASHTEPNAEDVSGEAKREEPPTLWGSAAGPPPLEQRPRVSAGPQDPLPSLPTDLSPLVAGSREEGVLEPAVPTSQAFEVPEVELDRFILQPVIDIAQEGILAEAPGLSLADSGSGEEQALPFVGEKESPTWRGESKASTLAQADPCETNPCLHGGTCQSNGTIYSCSCDQGFTGENCEIDIDDCLSSPCQNGGTCIDEINSFVCLCLPSYGDSLCEKDTEGCDHGWHKFQGHCYRYFAHRRSWEDAERDCRRRAGHLASIHSPEEHGFINSFGHENTWIGLNDRIVEQDFQWTDNTGLQYENWRENQPDNFFAGGEDCVVLVSHEIGKWNDVPCNYNLPYICKKGTVLCGPPPAVENAFPVGKQKEKYSIHSTVRYQCEDGFTQRHVPTIKCHSNGKWDRPKILCTKPRRSHRTRRHHRRHHNHPRHHHNSRKERRKHRKQLQLDWMEEGNYF</sequence>
<evidence type="ECO:0000256" key="18">
    <source>
        <dbReference type="PROSITE-ProRule" id="PRU00302"/>
    </source>
</evidence>
<dbReference type="InterPro" id="IPR050691">
    <property type="entry name" value="Hyaluronan_bind_Proteoglycan"/>
</dbReference>
<dbReference type="Pfam" id="PF00084">
    <property type="entry name" value="Sushi"/>
    <property type="match status" value="1"/>
</dbReference>
<dbReference type="CDD" id="cd03520">
    <property type="entry name" value="Link_domain_CSPGs_modules_2_4"/>
    <property type="match status" value="1"/>
</dbReference>
<keyword evidence="12" id="KW-0325">Glycoprotein</keyword>
<dbReference type="GO" id="GO:0002052">
    <property type="term" value="P:positive regulation of neuroblast proliferation"/>
    <property type="evidence" value="ECO:0007669"/>
    <property type="project" value="TreeGrafter"/>
</dbReference>
<dbReference type="FunFam" id="2.10.25.10:FF:000006">
    <property type="entry name" value="Versican core protein-like isoform 1"/>
    <property type="match status" value="1"/>
</dbReference>
<protein>
    <recommendedName>
        <fullName evidence="15">Neurocan core protein</fullName>
    </recommendedName>
    <alternativeName>
        <fullName evidence="16">Chondroitin sulfate proteoglycan 3</fullName>
    </alternativeName>
</protein>
<feature type="region of interest" description="Disordered" evidence="20">
    <location>
        <begin position="1168"/>
        <end position="1189"/>
    </location>
</feature>
<dbReference type="InterPro" id="IPR000742">
    <property type="entry name" value="EGF"/>
</dbReference>
<dbReference type="Gene3D" id="2.60.40.10">
    <property type="entry name" value="Immunoglobulins"/>
    <property type="match status" value="1"/>
</dbReference>
<feature type="region of interest" description="Disordered" evidence="20">
    <location>
        <begin position="1628"/>
        <end position="1665"/>
    </location>
</feature>
<evidence type="ECO:0000256" key="9">
    <source>
        <dbReference type="ARBA" id="ARBA00022889"/>
    </source>
</evidence>
<proteinExistence type="predicted"/>
<dbReference type="Gene3D" id="2.10.70.10">
    <property type="entry name" value="Complement Module, domain 1"/>
    <property type="match status" value="1"/>
</dbReference>
<dbReference type="InterPro" id="IPR013783">
    <property type="entry name" value="Ig-like_fold"/>
</dbReference>
<dbReference type="PROSITE" id="PS50026">
    <property type="entry name" value="EGF_3"/>
    <property type="match status" value="2"/>
</dbReference>
<gene>
    <name evidence="22" type="primary">NCAN</name>
</gene>
<dbReference type="SUPFAM" id="SSF56436">
    <property type="entry name" value="C-type lectin-like"/>
    <property type="match status" value="3"/>
</dbReference>
<dbReference type="PROSITE" id="PS00615">
    <property type="entry name" value="C_TYPE_LECTIN_1"/>
    <property type="match status" value="1"/>
</dbReference>
<dbReference type="SMART" id="SM00409">
    <property type="entry name" value="IG"/>
    <property type="match status" value="1"/>
</dbReference>
<feature type="disulfide bond" evidence="19">
    <location>
        <begin position="206"/>
        <end position="227"/>
    </location>
</feature>
<dbReference type="InterPro" id="IPR000152">
    <property type="entry name" value="EGF-type_Asp/Asn_hydroxyl_site"/>
</dbReference>
<keyword evidence="5 21" id="KW-0732">Signal</keyword>
<feature type="compositionally biased region" description="Pro residues" evidence="20">
    <location>
        <begin position="591"/>
        <end position="601"/>
    </location>
</feature>
<dbReference type="FunFam" id="2.60.40.10:FF:000571">
    <property type="entry name" value="Neurocan core protein"/>
    <property type="match status" value="1"/>
</dbReference>
<feature type="signal peptide" evidence="21">
    <location>
        <begin position="1"/>
        <end position="25"/>
    </location>
</feature>
<feature type="compositionally biased region" description="Basic and acidic residues" evidence="20">
    <location>
        <begin position="1021"/>
        <end position="1035"/>
    </location>
</feature>
<feature type="disulfide bond" evidence="18">
    <location>
        <begin position="1599"/>
        <end position="1626"/>
    </location>
</feature>
<dbReference type="GO" id="GO:0005509">
    <property type="term" value="F:calcium ion binding"/>
    <property type="evidence" value="ECO:0007669"/>
    <property type="project" value="InterPro"/>
</dbReference>
<dbReference type="GeneTree" id="ENSGT00940000158649"/>
<evidence type="ECO:0000256" key="14">
    <source>
        <dbReference type="ARBA" id="ARBA00059308"/>
    </source>
</evidence>
<dbReference type="SMART" id="SM00034">
    <property type="entry name" value="CLECT"/>
    <property type="match status" value="1"/>
</dbReference>
<evidence type="ECO:0000256" key="8">
    <source>
        <dbReference type="ARBA" id="ARBA00022837"/>
    </source>
</evidence>
<keyword evidence="23" id="KW-1185">Reference proteome</keyword>
<evidence type="ECO:0000256" key="2">
    <source>
        <dbReference type="ARBA" id="ARBA00022525"/>
    </source>
</evidence>
<dbReference type="InterPro" id="IPR016186">
    <property type="entry name" value="C-type_lectin-like/link_sf"/>
</dbReference>
<dbReference type="InterPro" id="IPR000538">
    <property type="entry name" value="Link_dom"/>
</dbReference>
<evidence type="ECO:0000256" key="21">
    <source>
        <dbReference type="SAM" id="SignalP"/>
    </source>
</evidence>
<dbReference type="SMART" id="SM00179">
    <property type="entry name" value="EGF_CA"/>
    <property type="match status" value="2"/>
</dbReference>
<dbReference type="SMART" id="SM00032">
    <property type="entry name" value="CCP"/>
    <property type="match status" value="1"/>
</dbReference>
<dbReference type="InterPro" id="IPR001304">
    <property type="entry name" value="C-type_lectin-like"/>
</dbReference>
<keyword evidence="7" id="KW-0677">Repeat</keyword>
<dbReference type="InterPro" id="IPR036179">
    <property type="entry name" value="Ig-like_dom_sf"/>
</dbReference>
<dbReference type="FunFam" id="3.10.100.10:FF:000003">
    <property type="entry name" value="Versican core protein"/>
    <property type="match status" value="1"/>
</dbReference>
<evidence type="ECO:0000256" key="10">
    <source>
        <dbReference type="ARBA" id="ARBA00022974"/>
    </source>
</evidence>
<dbReference type="SMART" id="SM00406">
    <property type="entry name" value="IGv"/>
    <property type="match status" value="1"/>
</dbReference>
<dbReference type="Pfam" id="PF00193">
    <property type="entry name" value="Xlink"/>
    <property type="match status" value="2"/>
</dbReference>
<dbReference type="GO" id="GO:0007417">
    <property type="term" value="P:central nervous system development"/>
    <property type="evidence" value="ECO:0007669"/>
    <property type="project" value="TreeGrafter"/>
</dbReference>
<reference evidence="22" key="1">
    <citation type="submission" date="2025-08" db="UniProtKB">
        <authorList>
            <consortium name="Ensembl"/>
        </authorList>
    </citation>
    <scope>IDENTIFICATION</scope>
</reference>
<feature type="disulfide bond" evidence="19">
    <location>
        <begin position="304"/>
        <end position="325"/>
    </location>
</feature>
<keyword evidence="3 17" id="KW-0245">EGF-like domain</keyword>
<dbReference type="GO" id="GO:0010001">
    <property type="term" value="P:glial cell differentiation"/>
    <property type="evidence" value="ECO:0007669"/>
    <property type="project" value="TreeGrafter"/>
</dbReference>
<dbReference type="GO" id="GO:0045202">
    <property type="term" value="C:synapse"/>
    <property type="evidence" value="ECO:0007669"/>
    <property type="project" value="TreeGrafter"/>
</dbReference>
<evidence type="ECO:0000256" key="4">
    <source>
        <dbReference type="ARBA" id="ARBA00022659"/>
    </source>
</evidence>
<dbReference type="PROSITE" id="PS50923">
    <property type="entry name" value="SUSHI"/>
    <property type="match status" value="1"/>
</dbReference>
<evidence type="ECO:0000256" key="19">
    <source>
        <dbReference type="PROSITE-ProRule" id="PRU00323"/>
    </source>
</evidence>
<dbReference type="FunFam" id="2.10.25.10:FF:000537">
    <property type="entry name" value="Notch 3"/>
    <property type="match status" value="1"/>
</dbReference>
<dbReference type="FunFam" id="2.10.70.10:FF:000003">
    <property type="entry name" value="Versican core protein"/>
    <property type="match status" value="1"/>
</dbReference>
<evidence type="ECO:0000256" key="1">
    <source>
        <dbReference type="ARBA" id="ARBA00004613"/>
    </source>
</evidence>
<evidence type="ECO:0000256" key="17">
    <source>
        <dbReference type="PROSITE-ProRule" id="PRU00076"/>
    </source>
</evidence>
<keyword evidence="9" id="KW-0130">Cell adhesion</keyword>
<dbReference type="InterPro" id="IPR018097">
    <property type="entry name" value="EGF_Ca-bd_CS"/>
</dbReference>
<dbReference type="InterPro" id="IPR013032">
    <property type="entry name" value="EGF-like_CS"/>
</dbReference>
<reference evidence="22" key="2">
    <citation type="submission" date="2025-09" db="UniProtKB">
        <authorList>
            <consortium name="Ensembl"/>
        </authorList>
    </citation>
    <scope>IDENTIFICATION</scope>
</reference>
<evidence type="ECO:0000256" key="11">
    <source>
        <dbReference type="ARBA" id="ARBA00023157"/>
    </source>
</evidence>
<feature type="compositionally biased region" description="Low complexity" evidence="20">
    <location>
        <begin position="911"/>
        <end position="922"/>
    </location>
</feature>
<dbReference type="GO" id="GO:0072534">
    <property type="term" value="C:perineuronal net"/>
    <property type="evidence" value="ECO:0007669"/>
    <property type="project" value="TreeGrafter"/>
</dbReference>
<keyword evidence="11 17" id="KW-1015">Disulfide bond</keyword>
<dbReference type="Ensembl" id="ENSCPBT00000020052.1">
    <property type="protein sequence ID" value="ENSCPBP00000016962.1"/>
    <property type="gene ID" value="ENSCPBG00000012461.1"/>
</dbReference>
<evidence type="ECO:0000313" key="22">
    <source>
        <dbReference type="Ensembl" id="ENSCPBP00000016962.1"/>
    </source>
</evidence>
<keyword evidence="10" id="KW-0654">Proteoglycan</keyword>
<feature type="disulfide bond" evidence="17">
    <location>
        <begin position="1389"/>
        <end position="1398"/>
    </location>
</feature>
<evidence type="ECO:0000256" key="5">
    <source>
        <dbReference type="ARBA" id="ARBA00022729"/>
    </source>
</evidence>
<dbReference type="FunFam" id="3.10.100.10:FF:000002">
    <property type="entry name" value="Hyaluronan proteoglycan link protein 1"/>
    <property type="match status" value="1"/>
</dbReference>
<evidence type="ECO:0000256" key="20">
    <source>
        <dbReference type="SAM" id="MobiDB-lite"/>
    </source>
</evidence>
<evidence type="ECO:0000256" key="7">
    <source>
        <dbReference type="ARBA" id="ARBA00022737"/>
    </source>
</evidence>
<feature type="compositionally biased region" description="Polar residues" evidence="20">
    <location>
        <begin position="975"/>
        <end position="984"/>
    </location>
</feature>
<dbReference type="InterPro" id="IPR001881">
    <property type="entry name" value="EGF-like_Ca-bd_dom"/>
</dbReference>
<feature type="region of interest" description="Disordered" evidence="20">
    <location>
        <begin position="527"/>
        <end position="674"/>
    </location>
</feature>
<evidence type="ECO:0000313" key="23">
    <source>
        <dbReference type="Proteomes" id="UP000694380"/>
    </source>
</evidence>
<feature type="region of interest" description="Disordered" evidence="20">
    <location>
        <begin position="707"/>
        <end position="954"/>
    </location>
</feature>
<dbReference type="GO" id="GO:0007155">
    <property type="term" value="P:cell adhesion"/>
    <property type="evidence" value="ECO:0007669"/>
    <property type="project" value="UniProtKB-KW"/>
</dbReference>
<dbReference type="InterPro" id="IPR007110">
    <property type="entry name" value="Ig-like_dom"/>
</dbReference>
<dbReference type="SUPFAM" id="SSF57196">
    <property type="entry name" value="EGF/Laminin"/>
    <property type="match status" value="1"/>
</dbReference>
<dbReference type="PANTHER" id="PTHR22804:SF24">
    <property type="entry name" value="NEUROCAN CORE PROTEIN"/>
    <property type="match status" value="1"/>
</dbReference>
<dbReference type="SMART" id="SM00181">
    <property type="entry name" value="EGF"/>
    <property type="match status" value="2"/>
</dbReference>
<dbReference type="InterPro" id="IPR035976">
    <property type="entry name" value="Sushi/SCR/CCP_sf"/>
</dbReference>
<feature type="compositionally biased region" description="Low complexity" evidence="20">
    <location>
        <begin position="1214"/>
        <end position="1223"/>
    </location>
</feature>
<comment type="function">
    <text evidence="14">May modulate neuronal adhesion and neurite growth during development by binding to neural cell adhesion molecules (NG-CAM and N-CAM). Chondroitin sulfate proteoglycan; binds to hyaluronic acid.</text>
</comment>
<dbReference type="InterPro" id="IPR013106">
    <property type="entry name" value="Ig_V-set"/>
</dbReference>
<dbReference type="GO" id="GO:0001501">
    <property type="term" value="P:skeletal system development"/>
    <property type="evidence" value="ECO:0007669"/>
    <property type="project" value="TreeGrafter"/>
</dbReference>
<comment type="caution">
    <text evidence="17">Lacks conserved residue(s) required for the propagation of feature annotation.</text>
</comment>
<evidence type="ECO:0000256" key="16">
    <source>
        <dbReference type="ARBA" id="ARBA00075743"/>
    </source>
</evidence>
<name>A0A8C3P412_CHRPI</name>
<dbReference type="PROSITE" id="PS00010">
    <property type="entry name" value="ASX_HYDROXYL"/>
    <property type="match status" value="1"/>
</dbReference>
<dbReference type="Pfam" id="PF07686">
    <property type="entry name" value="V-set"/>
    <property type="match status" value="1"/>
</dbReference>
<dbReference type="CDD" id="cd03517">
    <property type="entry name" value="Link_domain_CSPGs_modules_1_3"/>
    <property type="match status" value="1"/>
</dbReference>
<keyword evidence="6" id="KW-0430">Lectin</keyword>
<dbReference type="PROSITE" id="PS01186">
    <property type="entry name" value="EGF_2"/>
    <property type="match status" value="1"/>
</dbReference>
<dbReference type="Pfam" id="PF00008">
    <property type="entry name" value="EGF"/>
    <property type="match status" value="1"/>
</dbReference>
<dbReference type="Proteomes" id="UP000694380">
    <property type="component" value="Unplaced"/>
</dbReference>
<dbReference type="GO" id="GO:0005615">
    <property type="term" value="C:extracellular space"/>
    <property type="evidence" value="ECO:0007669"/>
    <property type="project" value="TreeGrafter"/>
</dbReference>
<keyword evidence="13" id="KW-0393">Immunoglobulin domain</keyword>
<dbReference type="InterPro" id="IPR016187">
    <property type="entry name" value="CTDL_fold"/>
</dbReference>
<dbReference type="InterPro" id="IPR018378">
    <property type="entry name" value="C-type_lectin_CS"/>
</dbReference>
<feature type="disulfide bond" evidence="18">
    <location>
        <begin position="1570"/>
        <end position="1613"/>
    </location>
</feature>
<dbReference type="PANTHER" id="PTHR22804">
    <property type="entry name" value="AGGRECAN/VERSICAN PROTEOGLYCAN"/>
    <property type="match status" value="1"/>
</dbReference>
<dbReference type="Pfam" id="PF12661">
    <property type="entry name" value="hEGF"/>
    <property type="match status" value="1"/>
</dbReference>
<evidence type="ECO:0000256" key="13">
    <source>
        <dbReference type="ARBA" id="ARBA00023319"/>
    </source>
</evidence>
<dbReference type="PROSITE" id="PS01187">
    <property type="entry name" value="EGF_CA"/>
    <property type="match status" value="1"/>
</dbReference>
<evidence type="ECO:0000256" key="15">
    <source>
        <dbReference type="ARBA" id="ARBA00073685"/>
    </source>
</evidence>
<feature type="disulfide bond" evidence="17">
    <location>
        <begin position="1427"/>
        <end position="1436"/>
    </location>
</feature>
<evidence type="ECO:0000256" key="12">
    <source>
        <dbReference type="ARBA" id="ARBA00023180"/>
    </source>
</evidence>
<dbReference type="PROSITE" id="PS00022">
    <property type="entry name" value="EGF_1"/>
    <property type="match status" value="1"/>
</dbReference>
<dbReference type="PROSITE" id="PS50835">
    <property type="entry name" value="IG_LIKE"/>
    <property type="match status" value="1"/>
</dbReference>
<feature type="chain" id="PRO_5043321968" description="Neurocan core protein" evidence="21">
    <location>
        <begin position="26"/>
        <end position="1674"/>
    </location>
</feature>
<dbReference type="PRINTS" id="PR01265">
    <property type="entry name" value="LINKMODULE"/>
</dbReference>
<feature type="region of interest" description="Disordered" evidence="20">
    <location>
        <begin position="1208"/>
        <end position="1278"/>
    </location>
</feature>
<dbReference type="Pfam" id="PF00059">
    <property type="entry name" value="Lectin_C"/>
    <property type="match status" value="1"/>
</dbReference>
<dbReference type="InterPro" id="IPR003599">
    <property type="entry name" value="Ig_sub"/>
</dbReference>
<evidence type="ECO:0000256" key="3">
    <source>
        <dbReference type="ARBA" id="ARBA00022536"/>
    </source>
</evidence>
<dbReference type="Gene3D" id="2.10.25.10">
    <property type="entry name" value="Laminin"/>
    <property type="match status" value="2"/>
</dbReference>
<feature type="compositionally biased region" description="Polar residues" evidence="20">
    <location>
        <begin position="1077"/>
        <end position="1093"/>
    </location>
</feature>
<feature type="compositionally biased region" description="Basic residues" evidence="20">
    <location>
        <begin position="1628"/>
        <end position="1662"/>
    </location>
</feature>
<organism evidence="22 23">
    <name type="scientific">Chrysemys picta bellii</name>
    <name type="common">Western painted turtle</name>
    <name type="synonym">Emys bellii</name>
    <dbReference type="NCBI Taxonomy" id="8478"/>
    <lineage>
        <taxon>Eukaryota</taxon>
        <taxon>Metazoa</taxon>
        <taxon>Chordata</taxon>
        <taxon>Craniata</taxon>
        <taxon>Vertebrata</taxon>
        <taxon>Euteleostomi</taxon>
        <taxon>Archelosauria</taxon>
        <taxon>Testudinata</taxon>
        <taxon>Testudines</taxon>
        <taxon>Cryptodira</taxon>
        <taxon>Durocryptodira</taxon>
        <taxon>Testudinoidea</taxon>
        <taxon>Emydidae</taxon>
        <taxon>Chrysemys</taxon>
    </lineage>
</organism>
<dbReference type="SUPFAM" id="SSF57535">
    <property type="entry name" value="Complement control module/SCR domain"/>
    <property type="match status" value="1"/>
</dbReference>
<dbReference type="PROSITE" id="PS50041">
    <property type="entry name" value="C_TYPE_LECTIN_2"/>
    <property type="match status" value="1"/>
</dbReference>
<dbReference type="GO" id="GO:0030246">
    <property type="term" value="F:carbohydrate binding"/>
    <property type="evidence" value="ECO:0007669"/>
    <property type="project" value="UniProtKB-KW"/>
</dbReference>
<dbReference type="SUPFAM" id="SSF48726">
    <property type="entry name" value="Immunoglobulin"/>
    <property type="match status" value="1"/>
</dbReference>
<dbReference type="Gene3D" id="3.10.100.10">
    <property type="entry name" value="Mannose-Binding Protein A, subunit A"/>
    <property type="match status" value="3"/>
</dbReference>
<feature type="compositionally biased region" description="Basic and acidic residues" evidence="20">
    <location>
        <begin position="985"/>
        <end position="998"/>
    </location>
</feature>
<dbReference type="GO" id="GO:0005540">
    <property type="term" value="F:hyaluronic acid binding"/>
    <property type="evidence" value="ECO:0007669"/>
    <property type="project" value="InterPro"/>
</dbReference>
<feature type="compositionally biased region" description="Basic and acidic residues" evidence="20">
    <location>
        <begin position="367"/>
        <end position="386"/>
    </location>
</feature>
<feature type="region of interest" description="Disordered" evidence="20">
    <location>
        <begin position="418"/>
        <end position="437"/>
    </location>
</feature>
<keyword evidence="4 18" id="KW-0768">Sushi</keyword>
<feature type="compositionally biased region" description="Polar residues" evidence="20">
    <location>
        <begin position="610"/>
        <end position="626"/>
    </location>
</feature>
<dbReference type="FunFam" id="3.10.100.10:FF:000011">
    <property type="entry name" value="Aggrecan core protein"/>
    <property type="match status" value="1"/>
</dbReference>
<keyword evidence="8" id="KW-0106">Calcium</keyword>
<dbReference type="PROSITE" id="PS01241">
    <property type="entry name" value="LINK_1"/>
    <property type="match status" value="1"/>
</dbReference>
<dbReference type="OMA" id="HESGHWN"/>
<dbReference type="CDD" id="cd00054">
    <property type="entry name" value="EGF_CA"/>
    <property type="match status" value="2"/>
</dbReference>
<dbReference type="CDD" id="cd00033">
    <property type="entry name" value="CCP"/>
    <property type="match status" value="1"/>
</dbReference>
<accession>A0A8C3P412</accession>
<evidence type="ECO:0000256" key="6">
    <source>
        <dbReference type="ARBA" id="ARBA00022734"/>
    </source>
</evidence>
<feature type="region of interest" description="Disordered" evidence="20">
    <location>
        <begin position="968"/>
        <end position="1139"/>
    </location>
</feature>
<dbReference type="InterPro" id="IPR000436">
    <property type="entry name" value="Sushi_SCR_CCP_dom"/>
</dbReference>